<proteinExistence type="inferred from homology"/>
<feature type="region of interest" description="Disordered" evidence="10">
    <location>
        <begin position="224"/>
        <end position="250"/>
    </location>
</feature>
<dbReference type="eggNOG" id="COG0706">
    <property type="taxonomic scope" value="Bacteria"/>
</dbReference>
<evidence type="ECO:0000256" key="6">
    <source>
        <dbReference type="ARBA" id="ARBA00022989"/>
    </source>
</evidence>
<reference evidence="13 14" key="1">
    <citation type="submission" date="2013-11" db="EMBL/GenBank/DDBJ databases">
        <title>Complete genome sequence of Clostridum sp. M2/40.</title>
        <authorList>
            <person name="Wibberg D."/>
            <person name="Puehler A."/>
            <person name="Schlueter A."/>
        </authorList>
    </citation>
    <scope>NUCLEOTIDE SEQUENCE [LARGE SCALE GENOMIC DNA]</scope>
    <source>
        <strain evidence="14">M2/40</strain>
    </source>
</reference>
<dbReference type="GO" id="GO:0032977">
    <property type="term" value="F:membrane insertase activity"/>
    <property type="evidence" value="ECO:0007669"/>
    <property type="project" value="InterPro"/>
</dbReference>
<keyword evidence="3" id="KW-1003">Cell membrane</keyword>
<dbReference type="PRINTS" id="PR00701">
    <property type="entry name" value="60KDINNERMP"/>
</dbReference>
<protein>
    <submittedName>
        <fullName evidence="13">Putative membrane protein</fullName>
    </submittedName>
</protein>
<keyword evidence="7 11" id="KW-0472">Membrane</keyword>
<dbReference type="PANTHER" id="PTHR12428">
    <property type="entry name" value="OXA1"/>
    <property type="match status" value="1"/>
</dbReference>
<dbReference type="GO" id="GO:0015031">
    <property type="term" value="P:protein transport"/>
    <property type="evidence" value="ECO:0007669"/>
    <property type="project" value="UniProtKB-KW"/>
</dbReference>
<evidence type="ECO:0000313" key="13">
    <source>
        <dbReference type="EMBL" id="CDM69809.1"/>
    </source>
</evidence>
<organism evidence="13 14">
    <name type="scientific">Clostridium bornimense</name>
    <dbReference type="NCBI Taxonomy" id="1216932"/>
    <lineage>
        <taxon>Bacteria</taxon>
        <taxon>Bacillati</taxon>
        <taxon>Bacillota</taxon>
        <taxon>Clostridia</taxon>
        <taxon>Eubacteriales</taxon>
        <taxon>Clostridiaceae</taxon>
        <taxon>Clostridium</taxon>
    </lineage>
</organism>
<accession>W6S1P9</accession>
<keyword evidence="4 9" id="KW-0812">Transmembrane</keyword>
<dbReference type="GO" id="GO:0051205">
    <property type="term" value="P:protein insertion into membrane"/>
    <property type="evidence" value="ECO:0007669"/>
    <property type="project" value="TreeGrafter"/>
</dbReference>
<dbReference type="NCBIfam" id="TIGR03592">
    <property type="entry name" value="yidC_oxa1_cterm"/>
    <property type="match status" value="1"/>
</dbReference>
<dbReference type="InterPro" id="IPR028055">
    <property type="entry name" value="YidC/Oxa/ALB_C"/>
</dbReference>
<comment type="subcellular location">
    <subcellularLocation>
        <location evidence="1">Cell membrane</location>
        <topology evidence="1">Multi-pass membrane protein</topology>
    </subcellularLocation>
    <subcellularLocation>
        <location evidence="9">Membrane</location>
        <topology evidence="9">Multi-pass membrane protein</topology>
    </subcellularLocation>
</comment>
<evidence type="ECO:0000256" key="3">
    <source>
        <dbReference type="ARBA" id="ARBA00022475"/>
    </source>
</evidence>
<evidence type="ECO:0000256" key="8">
    <source>
        <dbReference type="ARBA" id="ARBA00023186"/>
    </source>
</evidence>
<evidence type="ECO:0000256" key="1">
    <source>
        <dbReference type="ARBA" id="ARBA00004651"/>
    </source>
</evidence>
<dbReference type="GO" id="GO:0005886">
    <property type="term" value="C:plasma membrane"/>
    <property type="evidence" value="ECO:0007669"/>
    <property type="project" value="UniProtKB-SubCell"/>
</dbReference>
<dbReference type="PATRIC" id="fig|1216932.3.peg.2653"/>
<keyword evidence="6 11" id="KW-1133">Transmembrane helix</keyword>
<dbReference type="EMBL" id="HG917868">
    <property type="protein sequence ID" value="CDM69809.1"/>
    <property type="molecule type" value="Genomic_DNA"/>
</dbReference>
<evidence type="ECO:0000256" key="4">
    <source>
        <dbReference type="ARBA" id="ARBA00022692"/>
    </source>
</evidence>
<sequence length="250" mass="28034">MQILYGILNTIFLFFYDLLKPFLGSEGITTALTIVLFVIVIKIILIPLNTKMIINSIKMGRLTPKIEKIKAKYASNPEKMNAETMKLYQDEGINPMSGCLPMLIQWPILAAMFFVLQPQNEPLADLLNTSFLFIKNFGATHNVVLAVLAGGTSFIQSYMTQKQQGASSGSQGNMMNIVMSGMMFYFGYITPSAVALYYVVSNIFQWIFMSVIRKIVISKEEAIEAEDEKSQSAKPKVTITTKKIKNKPQK</sequence>
<keyword evidence="2" id="KW-0813">Transport</keyword>
<evidence type="ECO:0000313" key="14">
    <source>
        <dbReference type="Proteomes" id="UP000019426"/>
    </source>
</evidence>
<dbReference type="RefSeq" id="WP_044039599.1">
    <property type="nucleotide sequence ID" value="NZ_HG917868.1"/>
</dbReference>
<feature type="transmembrane region" description="Helical" evidence="11">
    <location>
        <begin position="28"/>
        <end position="48"/>
    </location>
</feature>
<keyword evidence="14" id="KW-1185">Reference proteome</keyword>
<dbReference type="PANTHER" id="PTHR12428:SF65">
    <property type="entry name" value="CYTOCHROME C OXIDASE ASSEMBLY PROTEIN COX18, MITOCHONDRIAL"/>
    <property type="match status" value="1"/>
</dbReference>
<feature type="transmembrane region" description="Helical" evidence="11">
    <location>
        <begin position="137"/>
        <end position="160"/>
    </location>
</feature>
<evidence type="ECO:0000256" key="2">
    <source>
        <dbReference type="ARBA" id="ARBA00022448"/>
    </source>
</evidence>
<dbReference type="InterPro" id="IPR001708">
    <property type="entry name" value="YidC/ALB3/OXA1/COX18"/>
</dbReference>
<dbReference type="KEGG" id="clt:CM240_2692"/>
<dbReference type="Pfam" id="PF02096">
    <property type="entry name" value="60KD_IMP"/>
    <property type="match status" value="1"/>
</dbReference>
<dbReference type="STRING" id="1216932.CM240_2692"/>
<name>W6S1P9_9CLOT</name>
<evidence type="ECO:0000256" key="9">
    <source>
        <dbReference type="RuleBase" id="RU003945"/>
    </source>
</evidence>
<evidence type="ECO:0000259" key="12">
    <source>
        <dbReference type="Pfam" id="PF02096"/>
    </source>
</evidence>
<gene>
    <name evidence="13" type="ORF">CM240_2692</name>
</gene>
<dbReference type="InterPro" id="IPR047196">
    <property type="entry name" value="YidC_ALB_C"/>
</dbReference>
<dbReference type="AlphaFoldDB" id="W6S1P9"/>
<dbReference type="HOGENOM" id="CLU_036138_4_1_9"/>
<comment type="similarity">
    <text evidence="9">Belongs to the OXA1/ALB3/YidC family.</text>
</comment>
<feature type="domain" description="Membrane insertase YidC/Oxa/ALB C-terminal" evidence="12">
    <location>
        <begin position="32"/>
        <end position="213"/>
    </location>
</feature>
<evidence type="ECO:0000256" key="10">
    <source>
        <dbReference type="SAM" id="MobiDB-lite"/>
    </source>
</evidence>
<evidence type="ECO:0000256" key="11">
    <source>
        <dbReference type="SAM" id="Phobius"/>
    </source>
</evidence>
<dbReference type="CDD" id="cd20070">
    <property type="entry name" value="5TM_YidC_Alb3"/>
    <property type="match status" value="1"/>
</dbReference>
<keyword evidence="5" id="KW-0653">Protein transport</keyword>
<evidence type="ECO:0000256" key="5">
    <source>
        <dbReference type="ARBA" id="ARBA00022927"/>
    </source>
</evidence>
<evidence type="ECO:0000256" key="7">
    <source>
        <dbReference type="ARBA" id="ARBA00023136"/>
    </source>
</evidence>
<dbReference type="Proteomes" id="UP000019426">
    <property type="component" value="Chromosome M2/40_rep1"/>
</dbReference>
<keyword evidence="8" id="KW-0143">Chaperone</keyword>